<sequence>MEGLIPLVYRAIKRTKTRRQYKCLSMTTTTTNYNIADFYSADSLTHQLPYLTTPQEKMVEGFGERGGSDGGHRRYKSVDELGGGGGFYFTPEKSSLPKKDHQVVEMRRFRSHRGIFSCISGG</sequence>
<dbReference type="InParanoid" id="A0A200QKU9"/>
<gene>
    <name evidence="1" type="ORF">BVC80_1741g13</name>
</gene>
<dbReference type="FunCoup" id="A0A200QKU9">
    <property type="interactions" value="267"/>
</dbReference>
<dbReference type="OMA" id="SCREFSN"/>
<dbReference type="EMBL" id="MVGT01001732">
    <property type="protein sequence ID" value="OVA11039.1"/>
    <property type="molecule type" value="Genomic_DNA"/>
</dbReference>
<evidence type="ECO:0000313" key="1">
    <source>
        <dbReference type="EMBL" id="OVA11039.1"/>
    </source>
</evidence>
<dbReference type="PANTHER" id="PTHR35485:SF4">
    <property type="entry name" value="EXPRESSED PROTEIN"/>
    <property type="match status" value="1"/>
</dbReference>
<reference evidence="1 2" key="1">
    <citation type="journal article" date="2017" name="Mol. Plant">
        <title>The Genome of Medicinal Plant Macleaya cordata Provides New Insights into Benzylisoquinoline Alkaloids Metabolism.</title>
        <authorList>
            <person name="Liu X."/>
            <person name="Liu Y."/>
            <person name="Huang P."/>
            <person name="Ma Y."/>
            <person name="Qing Z."/>
            <person name="Tang Q."/>
            <person name="Cao H."/>
            <person name="Cheng P."/>
            <person name="Zheng Y."/>
            <person name="Yuan Z."/>
            <person name="Zhou Y."/>
            <person name="Liu J."/>
            <person name="Tang Z."/>
            <person name="Zhuo Y."/>
            <person name="Zhang Y."/>
            <person name="Yu L."/>
            <person name="Huang J."/>
            <person name="Yang P."/>
            <person name="Peng Q."/>
            <person name="Zhang J."/>
            <person name="Jiang W."/>
            <person name="Zhang Z."/>
            <person name="Lin K."/>
            <person name="Ro D.K."/>
            <person name="Chen X."/>
            <person name="Xiong X."/>
            <person name="Shang Y."/>
            <person name="Huang S."/>
            <person name="Zeng J."/>
        </authorList>
    </citation>
    <scope>NUCLEOTIDE SEQUENCE [LARGE SCALE GENOMIC DNA]</scope>
    <source>
        <strain evidence="2">cv. BLH2017</strain>
        <tissue evidence="1">Root</tissue>
    </source>
</reference>
<keyword evidence="2" id="KW-1185">Reference proteome</keyword>
<evidence type="ECO:0000313" key="2">
    <source>
        <dbReference type="Proteomes" id="UP000195402"/>
    </source>
</evidence>
<accession>A0A200QKU9</accession>
<name>A0A200QKU9_MACCD</name>
<dbReference type="Proteomes" id="UP000195402">
    <property type="component" value="Unassembled WGS sequence"/>
</dbReference>
<comment type="caution">
    <text evidence="1">The sequence shown here is derived from an EMBL/GenBank/DDBJ whole genome shotgun (WGS) entry which is preliminary data.</text>
</comment>
<dbReference type="AlphaFoldDB" id="A0A200QKU9"/>
<proteinExistence type="predicted"/>
<protein>
    <submittedName>
        <fullName evidence="1">Uncharacterized protein</fullName>
    </submittedName>
</protein>
<organism evidence="1 2">
    <name type="scientific">Macleaya cordata</name>
    <name type="common">Five-seeded plume-poppy</name>
    <name type="synonym">Bocconia cordata</name>
    <dbReference type="NCBI Taxonomy" id="56857"/>
    <lineage>
        <taxon>Eukaryota</taxon>
        <taxon>Viridiplantae</taxon>
        <taxon>Streptophyta</taxon>
        <taxon>Embryophyta</taxon>
        <taxon>Tracheophyta</taxon>
        <taxon>Spermatophyta</taxon>
        <taxon>Magnoliopsida</taxon>
        <taxon>Ranunculales</taxon>
        <taxon>Papaveraceae</taxon>
        <taxon>Papaveroideae</taxon>
        <taxon>Macleaya</taxon>
    </lineage>
</organism>
<dbReference type="PANTHER" id="PTHR35485">
    <property type="entry name" value="OS01G0888900 PROTEIN"/>
    <property type="match status" value="1"/>
</dbReference>
<dbReference type="OrthoDB" id="650808at2759"/>